<evidence type="ECO:0000313" key="2">
    <source>
        <dbReference type="EMBL" id="KAK6764152.1"/>
    </source>
</evidence>
<feature type="region of interest" description="Disordered" evidence="1">
    <location>
        <begin position="1"/>
        <end position="27"/>
    </location>
</feature>
<comment type="caution">
    <text evidence="2">The sequence shown here is derived from an EMBL/GenBank/DDBJ whole genome shotgun (WGS) entry which is preliminary data.</text>
</comment>
<sequence>MLPSRNLTNGTRDVKMESQLNRRNGARRRSVEINDAILAKDYREKKPTWTSGFITRRVGNTTYTVRCRNQVWTRHVNQLRPRIGTTATNAFLDVFDDYYSTPQQGR</sequence>
<protein>
    <submittedName>
        <fullName evidence="2">Uncharacterized protein</fullName>
    </submittedName>
</protein>
<evidence type="ECO:0000256" key="1">
    <source>
        <dbReference type="SAM" id="MobiDB-lite"/>
    </source>
</evidence>
<evidence type="ECO:0000313" key="3">
    <source>
        <dbReference type="Proteomes" id="UP001303046"/>
    </source>
</evidence>
<proteinExistence type="predicted"/>
<organism evidence="2 3">
    <name type="scientific">Necator americanus</name>
    <name type="common">Human hookworm</name>
    <dbReference type="NCBI Taxonomy" id="51031"/>
    <lineage>
        <taxon>Eukaryota</taxon>
        <taxon>Metazoa</taxon>
        <taxon>Ecdysozoa</taxon>
        <taxon>Nematoda</taxon>
        <taxon>Chromadorea</taxon>
        <taxon>Rhabditida</taxon>
        <taxon>Rhabditina</taxon>
        <taxon>Rhabditomorpha</taxon>
        <taxon>Strongyloidea</taxon>
        <taxon>Ancylostomatidae</taxon>
        <taxon>Bunostominae</taxon>
        <taxon>Necator</taxon>
    </lineage>
</organism>
<name>A0ABR1ENC5_NECAM</name>
<keyword evidence="3" id="KW-1185">Reference proteome</keyword>
<dbReference type="EMBL" id="JAVFWL010000006">
    <property type="protein sequence ID" value="KAK6764152.1"/>
    <property type="molecule type" value="Genomic_DNA"/>
</dbReference>
<reference evidence="2 3" key="1">
    <citation type="submission" date="2023-08" db="EMBL/GenBank/DDBJ databases">
        <title>A Necator americanus chromosomal reference genome.</title>
        <authorList>
            <person name="Ilik V."/>
            <person name="Petrzelkova K.J."/>
            <person name="Pardy F."/>
            <person name="Fuh T."/>
            <person name="Niatou-Singa F.S."/>
            <person name="Gouil Q."/>
            <person name="Baker L."/>
            <person name="Ritchie M.E."/>
            <person name="Jex A.R."/>
            <person name="Gazzola D."/>
            <person name="Li H."/>
            <person name="Toshio Fujiwara R."/>
            <person name="Zhan B."/>
            <person name="Aroian R.V."/>
            <person name="Pafco B."/>
            <person name="Schwarz E.M."/>
        </authorList>
    </citation>
    <scope>NUCLEOTIDE SEQUENCE [LARGE SCALE GENOMIC DNA]</scope>
    <source>
        <strain evidence="2 3">Aroian</strain>
        <tissue evidence="2">Whole animal</tissue>
    </source>
</reference>
<accession>A0ABR1ENC5</accession>
<gene>
    <name evidence="2" type="primary">Necator_chrX.g24634</name>
    <name evidence="2" type="ORF">RB195_024469</name>
</gene>
<dbReference type="Proteomes" id="UP001303046">
    <property type="component" value="Unassembled WGS sequence"/>
</dbReference>
<feature type="compositionally biased region" description="Polar residues" evidence="1">
    <location>
        <begin position="1"/>
        <end position="11"/>
    </location>
</feature>